<proteinExistence type="predicted"/>
<organism evidence="1">
    <name type="scientific">Sphingobacterium sp. (strain 21)</name>
    <dbReference type="NCBI Taxonomy" id="743722"/>
    <lineage>
        <taxon>Bacteria</taxon>
        <taxon>Pseudomonadati</taxon>
        <taxon>Bacteroidota</taxon>
        <taxon>Sphingobacteriia</taxon>
        <taxon>Sphingobacteriales</taxon>
        <taxon>Sphingobacteriaceae</taxon>
        <taxon>Sphingobacterium</taxon>
    </lineage>
</organism>
<reference evidence="1" key="1">
    <citation type="submission" date="2011-03" db="EMBL/GenBank/DDBJ databases">
        <title>Complete sequence of Sphingobacterium sp. 21.</title>
        <authorList>
            <consortium name="US DOE Joint Genome Institute"/>
            <person name="Lucas S."/>
            <person name="Copeland A."/>
            <person name="Lapidus A."/>
            <person name="Cheng J.-F."/>
            <person name="Goodwin L."/>
            <person name="Pitluck S."/>
            <person name="Davenport K."/>
            <person name="Detter J.C."/>
            <person name="Han C."/>
            <person name="Tapia R."/>
            <person name="Land M."/>
            <person name="Hauser L."/>
            <person name="Kyrpides N."/>
            <person name="Ivanova N."/>
            <person name="Ovchinnikova G."/>
            <person name="Pagani I."/>
            <person name="Siebers A.K."/>
            <person name="Allgaier M."/>
            <person name="Thelen M.P."/>
            <person name="Hugenholtz P."/>
            <person name="Woyke T."/>
        </authorList>
    </citation>
    <scope>NUCLEOTIDE SEQUENCE</scope>
    <source>
        <strain evidence="1">21</strain>
    </source>
</reference>
<accession>F4CBI5</accession>
<dbReference type="KEGG" id="shg:Sph21_0858"/>
<dbReference type="OrthoDB" id="1110382at2"/>
<protein>
    <submittedName>
        <fullName evidence="1">Uncharacterized protein</fullName>
    </submittedName>
</protein>
<dbReference type="EMBL" id="CP002584">
    <property type="protein sequence ID" value="ADZ77433.1"/>
    <property type="molecule type" value="Genomic_DNA"/>
</dbReference>
<dbReference type="PATRIC" id="fig|743722.3.peg.919"/>
<evidence type="ECO:0000313" key="1">
    <source>
        <dbReference type="EMBL" id="ADZ77433.1"/>
    </source>
</evidence>
<sequence length="166" mass="19465">MRILLQPPTSFASKIGGQFATESYGQLHRNLHFENLYAFPVDHTDFDFYVSISDSLERIDKEDIDQAFWQASGNWSTTTDWRRVILVFQDGKKLIVENSDDKPNYLYTPWLVDYEGLKFKTNSVRFGRLINDLTKGQFFGGAANNKMYAIFKIADYLYRKKLEKEY</sequence>
<name>F4CBI5_SPHS2</name>
<gene>
    <name evidence="1" type="ordered locus">Sph21_0858</name>
</gene>
<dbReference type="HOGENOM" id="CLU_1601643_0_0_10"/>
<dbReference type="AlphaFoldDB" id="F4CBI5"/>
<dbReference type="STRING" id="743722.Sph21_0858"/>